<feature type="domain" description="SpoVT-AbrB" evidence="1">
    <location>
        <begin position="9"/>
        <end position="54"/>
    </location>
</feature>
<dbReference type="Pfam" id="PF04014">
    <property type="entry name" value="MazE_antitoxin"/>
    <property type="match status" value="1"/>
</dbReference>
<dbReference type="EMBL" id="CP036339">
    <property type="protein sequence ID" value="QDT70936.1"/>
    <property type="molecule type" value="Genomic_DNA"/>
</dbReference>
<organism evidence="2 3">
    <name type="scientific">Lacipirellula limnantheis</name>
    <dbReference type="NCBI Taxonomy" id="2528024"/>
    <lineage>
        <taxon>Bacteria</taxon>
        <taxon>Pseudomonadati</taxon>
        <taxon>Planctomycetota</taxon>
        <taxon>Planctomycetia</taxon>
        <taxon>Pirellulales</taxon>
        <taxon>Lacipirellulaceae</taxon>
        <taxon>Lacipirellula</taxon>
    </lineage>
</organism>
<dbReference type="InterPro" id="IPR007159">
    <property type="entry name" value="SpoVT-AbrB_dom"/>
</dbReference>
<keyword evidence="3" id="KW-1185">Reference proteome</keyword>
<evidence type="ECO:0000313" key="2">
    <source>
        <dbReference type="EMBL" id="QDT70936.1"/>
    </source>
</evidence>
<dbReference type="Proteomes" id="UP000317909">
    <property type="component" value="Chromosome"/>
</dbReference>
<dbReference type="KEGG" id="llh:I41_00890"/>
<evidence type="ECO:0000313" key="3">
    <source>
        <dbReference type="Proteomes" id="UP000317909"/>
    </source>
</evidence>
<protein>
    <recommendedName>
        <fullName evidence="1">SpoVT-AbrB domain-containing protein</fullName>
    </recommendedName>
</protein>
<dbReference type="RefSeq" id="WP_145429914.1">
    <property type="nucleotide sequence ID" value="NZ_CP036339.1"/>
</dbReference>
<sequence>MIMTTTHVTDVGSSLGVVLPPNVVERLKLAKGDQLCIIETANGVEIVSLTPQQAEQLEIGRRVIAENREALQALAK</sequence>
<dbReference type="SMART" id="SM00966">
    <property type="entry name" value="SpoVT_AbrB"/>
    <property type="match status" value="1"/>
</dbReference>
<name>A0A517TRD8_9BACT</name>
<dbReference type="AlphaFoldDB" id="A0A517TRD8"/>
<dbReference type="InterPro" id="IPR037914">
    <property type="entry name" value="SpoVT-AbrB_sf"/>
</dbReference>
<dbReference type="Gene3D" id="2.10.260.10">
    <property type="match status" value="1"/>
</dbReference>
<reference evidence="2 3" key="1">
    <citation type="submission" date="2019-02" db="EMBL/GenBank/DDBJ databases">
        <title>Deep-cultivation of Planctomycetes and their phenomic and genomic characterization uncovers novel biology.</title>
        <authorList>
            <person name="Wiegand S."/>
            <person name="Jogler M."/>
            <person name="Boedeker C."/>
            <person name="Pinto D."/>
            <person name="Vollmers J."/>
            <person name="Rivas-Marin E."/>
            <person name="Kohn T."/>
            <person name="Peeters S.H."/>
            <person name="Heuer A."/>
            <person name="Rast P."/>
            <person name="Oberbeckmann S."/>
            <person name="Bunk B."/>
            <person name="Jeske O."/>
            <person name="Meyerdierks A."/>
            <person name="Storesund J.E."/>
            <person name="Kallscheuer N."/>
            <person name="Luecker S."/>
            <person name="Lage O.M."/>
            <person name="Pohl T."/>
            <person name="Merkel B.J."/>
            <person name="Hornburger P."/>
            <person name="Mueller R.-W."/>
            <person name="Bruemmer F."/>
            <person name="Labrenz M."/>
            <person name="Spormann A.M."/>
            <person name="Op den Camp H."/>
            <person name="Overmann J."/>
            <person name="Amann R."/>
            <person name="Jetten M.S.M."/>
            <person name="Mascher T."/>
            <person name="Medema M.H."/>
            <person name="Devos D.P."/>
            <person name="Kaster A.-K."/>
            <person name="Ovreas L."/>
            <person name="Rohde M."/>
            <person name="Galperin M.Y."/>
            <person name="Jogler C."/>
        </authorList>
    </citation>
    <scope>NUCLEOTIDE SEQUENCE [LARGE SCALE GENOMIC DNA]</scope>
    <source>
        <strain evidence="2 3">I41</strain>
    </source>
</reference>
<accession>A0A517TRD8</accession>
<dbReference type="SUPFAM" id="SSF89447">
    <property type="entry name" value="AbrB/MazE/MraZ-like"/>
    <property type="match status" value="1"/>
</dbReference>
<dbReference type="GO" id="GO:0003677">
    <property type="term" value="F:DNA binding"/>
    <property type="evidence" value="ECO:0007669"/>
    <property type="project" value="InterPro"/>
</dbReference>
<gene>
    <name evidence="2" type="ORF">I41_00890</name>
</gene>
<proteinExistence type="predicted"/>
<dbReference type="OrthoDB" id="5459182at2"/>
<evidence type="ECO:0000259" key="1">
    <source>
        <dbReference type="SMART" id="SM00966"/>
    </source>
</evidence>